<keyword evidence="3" id="KW-1185">Reference proteome</keyword>
<sequence length="774" mass="88252">MRHTDEALQAAEARKLFQGLQRKSVPVEPEFLRPIVQTAVERGKPETAHELWTTLSADMALPPSLSIATDIIRGYGRQGSWTRIDEVITRLHNQGLSRVKPVGFAAVVRHAFNLYATFSPSAEDTYDFLTYCIQSCGVLPTPKLSSDVLYLFLRRRRYDLVQKWMKDRQVYFPGLANPANDNNTAFGIATAWASGYTHRISTLDVLATCKTLARGAVRDPFSDELRYVAQEVIESDVLACCDKLCTAVGNETMQDLATVPKAFRSYQDLHAYAADVLSRALEAKRYRNPLSKKHSTRISLLSRALKSRLIDAYEAHLLLHDFEGYLAIYGFPVYEHQAQEPSDTVTEAEEDRMTRKFSQHWRYHTQTTTEIFSHIDTVYQKLETKGEYIQRNVFFMAFTALTSIERYRSVLSLLRKLRKSKWSDRVLNGQLLALWVRTATAVTHPPALREALWAVVDSPHSIEVSARFLVLVRLAQVDLKHYHDMGWRQVTQEQLDEVEYLKKRIYRRKWCQMGCPDAEDIQERNLREWARGMTDEDFNAVKKEAAAVAEKYPVAKVEESVVQPRPTPSGAVLPLGSQLQLPTTVTKHILLEPTEEPTDTTPAESFAMHEEMPRTDDRAIPSADEQTLPASMNTSTPRPFAPWVDMPPIPGHAASSTEDHDTAPTTERRVRKTGTIPADESSKQQQHPAKADPTPHSPASPHRNIRLRSRLWAEKTKIRRRGSKLVRRLRASGQEMRLIVKRSVERPNVRYLYRGTGKSKPKLRYLRTDKVEEA</sequence>
<feature type="compositionally biased region" description="Basic and acidic residues" evidence="1">
    <location>
        <begin position="657"/>
        <end position="668"/>
    </location>
</feature>
<proteinExistence type="predicted"/>
<dbReference type="AlphaFoldDB" id="A0AAN8ERF1"/>
<organism evidence="2 3">
    <name type="scientific">Knufia fluminis</name>
    <dbReference type="NCBI Taxonomy" id="191047"/>
    <lineage>
        <taxon>Eukaryota</taxon>
        <taxon>Fungi</taxon>
        <taxon>Dikarya</taxon>
        <taxon>Ascomycota</taxon>
        <taxon>Pezizomycotina</taxon>
        <taxon>Eurotiomycetes</taxon>
        <taxon>Chaetothyriomycetidae</taxon>
        <taxon>Chaetothyriales</taxon>
        <taxon>Trichomeriaceae</taxon>
        <taxon>Knufia</taxon>
    </lineage>
</organism>
<comment type="caution">
    <text evidence="2">The sequence shown here is derived from an EMBL/GenBank/DDBJ whole genome shotgun (WGS) entry which is preliminary data.</text>
</comment>
<evidence type="ECO:0000313" key="2">
    <source>
        <dbReference type="EMBL" id="KAK5950608.1"/>
    </source>
</evidence>
<dbReference type="Proteomes" id="UP001316803">
    <property type="component" value="Unassembled WGS sequence"/>
</dbReference>
<reference evidence="2 3" key="1">
    <citation type="submission" date="2022-12" db="EMBL/GenBank/DDBJ databases">
        <title>Genomic features and morphological characterization of a novel Knufia sp. strain isolated from spacecraft assembly facility.</title>
        <authorList>
            <person name="Teixeira M."/>
            <person name="Chander A.M."/>
            <person name="Stajich J.E."/>
            <person name="Venkateswaran K."/>
        </authorList>
    </citation>
    <scope>NUCLEOTIDE SEQUENCE [LARGE SCALE GENOMIC DNA]</scope>
    <source>
        <strain evidence="2 3">FJI-L2-BK-P2</strain>
    </source>
</reference>
<gene>
    <name evidence="2" type="ORF">OHC33_008274</name>
</gene>
<dbReference type="EMBL" id="JAKLMC020000025">
    <property type="protein sequence ID" value="KAK5950608.1"/>
    <property type="molecule type" value="Genomic_DNA"/>
</dbReference>
<accession>A0AAN8ERF1</accession>
<evidence type="ECO:0000256" key="1">
    <source>
        <dbReference type="SAM" id="MobiDB-lite"/>
    </source>
</evidence>
<name>A0AAN8ERF1_9EURO</name>
<protein>
    <submittedName>
        <fullName evidence="2">Uncharacterized protein</fullName>
    </submittedName>
</protein>
<evidence type="ECO:0000313" key="3">
    <source>
        <dbReference type="Proteomes" id="UP001316803"/>
    </source>
</evidence>
<feature type="compositionally biased region" description="Polar residues" evidence="1">
    <location>
        <begin position="626"/>
        <end position="637"/>
    </location>
</feature>
<feature type="region of interest" description="Disordered" evidence="1">
    <location>
        <begin position="626"/>
        <end position="705"/>
    </location>
</feature>